<dbReference type="InterPro" id="IPR016024">
    <property type="entry name" value="ARM-type_fold"/>
</dbReference>
<evidence type="ECO:0000313" key="2">
    <source>
        <dbReference type="Proteomes" id="UP000664857"/>
    </source>
</evidence>
<dbReference type="Proteomes" id="UP000664857">
    <property type="component" value="Unassembled WGS sequence"/>
</dbReference>
<organism evidence="1 2">
    <name type="scientific">Candidatus Vagococcus giribetii</name>
    <dbReference type="NCBI Taxonomy" id="2230876"/>
    <lineage>
        <taxon>Bacteria</taxon>
        <taxon>Bacillati</taxon>
        <taxon>Bacillota</taxon>
        <taxon>Bacilli</taxon>
        <taxon>Lactobacillales</taxon>
        <taxon>Enterococcaceae</taxon>
        <taxon>Vagococcus</taxon>
    </lineage>
</organism>
<protein>
    <recommendedName>
        <fullName evidence="3">HEAT repeat domain-containing protein</fullName>
    </recommendedName>
</protein>
<proteinExistence type="predicted"/>
<accession>A0ABS3HP73</accession>
<evidence type="ECO:0000313" key="1">
    <source>
        <dbReference type="EMBL" id="MBO0475539.1"/>
    </source>
</evidence>
<dbReference type="RefSeq" id="WP_206964155.1">
    <property type="nucleotide sequence ID" value="NZ_JAFLVX010000002.1"/>
</dbReference>
<reference evidence="1 2" key="1">
    <citation type="submission" date="2021-03" db="EMBL/GenBank/DDBJ databases">
        <title>Enterococcal diversity collection.</title>
        <authorList>
            <person name="Gilmore M.S."/>
            <person name="Schwartzman J."/>
            <person name="Van Tyne D."/>
            <person name="Martin M."/>
            <person name="Earl A.M."/>
            <person name="Manson A.L."/>
            <person name="Straub T."/>
            <person name="Salamzade R."/>
            <person name="Saavedra J."/>
            <person name="Lebreton F."/>
            <person name="Prichula J."/>
            <person name="Schaufler K."/>
            <person name="Gaca A."/>
            <person name="Sgardioli B."/>
            <person name="Wagenaar J."/>
            <person name="Strong T."/>
        </authorList>
    </citation>
    <scope>NUCLEOTIDE SEQUENCE [LARGE SCALE GENOMIC DNA]</scope>
    <source>
        <strain evidence="1 2">DIV0080</strain>
    </source>
</reference>
<dbReference type="SUPFAM" id="SSF48371">
    <property type="entry name" value="ARM repeat"/>
    <property type="match status" value="1"/>
</dbReference>
<dbReference type="EMBL" id="JAFLVX010000002">
    <property type="protein sequence ID" value="MBO0475539.1"/>
    <property type="molecule type" value="Genomic_DNA"/>
</dbReference>
<keyword evidence="2" id="KW-1185">Reference proteome</keyword>
<sequence length="165" mass="19083">MLKENLLGGDLRSISKVSEIVKTIDNQQAFDTLVVFLSSSDRLLQMRSIDAIEKITVNYSEFLIPHKSTFLELSKSEQAIEFKWHLAQLLPRLPLNQTELTQLFETLKNWALTTNESKIVRVNSIQALYDITPKLLDRQEEFQQILANIQQEDIPSLNARIMRLI</sequence>
<evidence type="ECO:0008006" key="3">
    <source>
        <dbReference type="Google" id="ProtNLM"/>
    </source>
</evidence>
<gene>
    <name evidence="1" type="ORF">DOK76_00570</name>
</gene>
<comment type="caution">
    <text evidence="1">The sequence shown here is derived from an EMBL/GenBank/DDBJ whole genome shotgun (WGS) entry which is preliminary data.</text>
</comment>
<name>A0ABS3HP73_9ENTE</name>